<dbReference type="STRING" id="1770058.A3840_02905"/>
<dbReference type="OrthoDB" id="5292887at2"/>
<dbReference type="CDD" id="cd17535">
    <property type="entry name" value="REC_NarL-like"/>
    <property type="match status" value="1"/>
</dbReference>
<evidence type="ECO:0000313" key="7">
    <source>
        <dbReference type="Proteomes" id="UP000078389"/>
    </source>
</evidence>
<name>A0A178I5K4_9HYPH</name>
<feature type="domain" description="Response regulatory" evidence="5">
    <location>
        <begin position="7"/>
        <end position="128"/>
    </location>
</feature>
<keyword evidence="2" id="KW-0238">DNA-binding</keyword>
<dbReference type="SMART" id="SM00448">
    <property type="entry name" value="REC"/>
    <property type="match status" value="1"/>
</dbReference>
<gene>
    <name evidence="6" type="ORF">A3840_02905</name>
</gene>
<dbReference type="InterPro" id="IPR001789">
    <property type="entry name" value="Sig_transdc_resp-reg_receiver"/>
</dbReference>
<dbReference type="InterPro" id="IPR039420">
    <property type="entry name" value="WalR-like"/>
</dbReference>
<dbReference type="InterPro" id="IPR058245">
    <property type="entry name" value="NreC/VraR/RcsB-like_REC"/>
</dbReference>
<keyword evidence="7" id="KW-1185">Reference proteome</keyword>
<dbReference type="InterPro" id="IPR036388">
    <property type="entry name" value="WH-like_DNA-bd_sf"/>
</dbReference>
<protein>
    <recommendedName>
        <fullName evidence="5">Response regulatory domain-containing protein</fullName>
    </recommendedName>
</protein>
<dbReference type="Proteomes" id="UP000078389">
    <property type="component" value="Unassembled WGS sequence"/>
</dbReference>
<dbReference type="SUPFAM" id="SSF52172">
    <property type="entry name" value="CheY-like"/>
    <property type="match status" value="1"/>
</dbReference>
<dbReference type="Gene3D" id="3.40.50.2300">
    <property type="match status" value="1"/>
</dbReference>
<reference evidence="6 7" key="1">
    <citation type="submission" date="2016-03" db="EMBL/GenBank/DDBJ databases">
        <title>Genome sequencing of Devosia sp. S37.</title>
        <authorList>
            <person name="Mohd Nor M."/>
        </authorList>
    </citation>
    <scope>NUCLEOTIDE SEQUENCE [LARGE SCALE GENOMIC DNA]</scope>
    <source>
        <strain evidence="6 7">S37</strain>
    </source>
</reference>
<dbReference type="GO" id="GO:0006355">
    <property type="term" value="P:regulation of DNA-templated transcription"/>
    <property type="evidence" value="ECO:0007669"/>
    <property type="project" value="InterPro"/>
</dbReference>
<evidence type="ECO:0000259" key="5">
    <source>
        <dbReference type="PROSITE" id="PS50110"/>
    </source>
</evidence>
<evidence type="ECO:0000256" key="4">
    <source>
        <dbReference type="PROSITE-ProRule" id="PRU00169"/>
    </source>
</evidence>
<organism evidence="6 7">
    <name type="scientific">Devosia elaeis</name>
    <dbReference type="NCBI Taxonomy" id="1770058"/>
    <lineage>
        <taxon>Bacteria</taxon>
        <taxon>Pseudomonadati</taxon>
        <taxon>Pseudomonadota</taxon>
        <taxon>Alphaproteobacteria</taxon>
        <taxon>Hyphomicrobiales</taxon>
        <taxon>Devosiaceae</taxon>
        <taxon>Devosia</taxon>
    </lineage>
</organism>
<proteinExistence type="predicted"/>
<keyword evidence="3" id="KW-0804">Transcription</keyword>
<dbReference type="AlphaFoldDB" id="A0A178I5K4"/>
<dbReference type="Gene3D" id="1.10.10.10">
    <property type="entry name" value="Winged helix-like DNA-binding domain superfamily/Winged helix DNA-binding domain"/>
    <property type="match status" value="1"/>
</dbReference>
<dbReference type="EMBL" id="LVVY01000062">
    <property type="protein sequence ID" value="OAM79667.1"/>
    <property type="molecule type" value="Genomic_DNA"/>
</dbReference>
<dbReference type="PANTHER" id="PTHR43214:SF24">
    <property type="entry name" value="TRANSCRIPTIONAL REGULATORY PROTEIN NARL-RELATED"/>
    <property type="match status" value="1"/>
</dbReference>
<evidence type="ECO:0000313" key="6">
    <source>
        <dbReference type="EMBL" id="OAM79667.1"/>
    </source>
</evidence>
<evidence type="ECO:0000256" key="1">
    <source>
        <dbReference type="ARBA" id="ARBA00023015"/>
    </source>
</evidence>
<dbReference type="InterPro" id="IPR011006">
    <property type="entry name" value="CheY-like_superfamily"/>
</dbReference>
<comment type="caution">
    <text evidence="6">The sequence shown here is derived from an EMBL/GenBank/DDBJ whole genome shotgun (WGS) entry which is preliminary data.</text>
</comment>
<dbReference type="PANTHER" id="PTHR43214">
    <property type="entry name" value="TWO-COMPONENT RESPONSE REGULATOR"/>
    <property type="match status" value="1"/>
</dbReference>
<dbReference type="PROSITE" id="PS50110">
    <property type="entry name" value="RESPONSE_REGULATORY"/>
    <property type="match status" value="1"/>
</dbReference>
<dbReference type="GO" id="GO:0000160">
    <property type="term" value="P:phosphorelay signal transduction system"/>
    <property type="evidence" value="ECO:0007669"/>
    <property type="project" value="InterPro"/>
</dbReference>
<dbReference type="GO" id="GO:0003677">
    <property type="term" value="F:DNA binding"/>
    <property type="evidence" value="ECO:0007669"/>
    <property type="project" value="UniProtKB-KW"/>
</dbReference>
<keyword evidence="1" id="KW-0805">Transcription regulation</keyword>
<evidence type="ECO:0000256" key="2">
    <source>
        <dbReference type="ARBA" id="ARBA00023125"/>
    </source>
</evidence>
<keyword evidence="4" id="KW-0597">Phosphoprotein</keyword>
<dbReference type="Pfam" id="PF00072">
    <property type="entry name" value="Response_reg"/>
    <property type="match status" value="1"/>
</dbReference>
<accession>A0A178I5K4</accession>
<evidence type="ECO:0000256" key="3">
    <source>
        <dbReference type="ARBA" id="ARBA00023163"/>
    </source>
</evidence>
<dbReference type="RefSeq" id="WP_067451584.1">
    <property type="nucleotide sequence ID" value="NZ_LVVY01000062.1"/>
</dbReference>
<feature type="modified residue" description="4-aspartylphosphate" evidence="4">
    <location>
        <position position="59"/>
    </location>
</feature>
<dbReference type="SUPFAM" id="SSF46894">
    <property type="entry name" value="C-terminal effector domain of the bipartite response regulators"/>
    <property type="match status" value="1"/>
</dbReference>
<sequence length="243" mass="26589">MTNVSDTILIAEDDPVYRSFIRQAIAESDLCGLNVEEATDGGAAVRLAKQLRAKFVVLDLQMPVLSGVEAARQIWSFEPRTSILFWSNFADESYVRGLARIVPTEASYGYLLKSSFSSRLRGALEGVFLDGQCIIDREIRGIQARAEKWNETLSNAEYDMLVDISLGLTDLAIAGRHGLSTRGVQSRLQKLYTKLGVNIPETGGGDAIFNPRSRAVCVAVLRGIINAELIGRLRQQEAAGAEP</sequence>
<dbReference type="InterPro" id="IPR016032">
    <property type="entry name" value="Sig_transdc_resp-reg_C-effctor"/>
</dbReference>